<reference evidence="15" key="1">
    <citation type="journal article" date="2017" name="Nature">
        <title>The sunflower genome provides insights into oil metabolism, flowering and Asterid evolution.</title>
        <authorList>
            <person name="Badouin H."/>
            <person name="Gouzy J."/>
            <person name="Grassa C.J."/>
            <person name="Murat F."/>
            <person name="Staton S.E."/>
            <person name="Cottret L."/>
            <person name="Lelandais-Briere C."/>
            <person name="Owens G.L."/>
            <person name="Carrere S."/>
            <person name="Mayjonade B."/>
            <person name="Legrand L."/>
            <person name="Gill N."/>
            <person name="Kane N.C."/>
            <person name="Bowers J.E."/>
            <person name="Hubner S."/>
            <person name="Bellec A."/>
            <person name="Berard A."/>
            <person name="Berges H."/>
            <person name="Blanchet N."/>
            <person name="Boniface M.C."/>
            <person name="Brunel D."/>
            <person name="Catrice O."/>
            <person name="Chaidir N."/>
            <person name="Claudel C."/>
            <person name="Donnadieu C."/>
            <person name="Faraut T."/>
            <person name="Fievet G."/>
            <person name="Helmstetter N."/>
            <person name="King M."/>
            <person name="Knapp S.J."/>
            <person name="Lai Z."/>
            <person name="Le Paslier M.C."/>
            <person name="Lippi Y."/>
            <person name="Lorenzon L."/>
            <person name="Mandel J.R."/>
            <person name="Marage G."/>
            <person name="Marchand G."/>
            <person name="Marquand E."/>
            <person name="Bret-Mestries E."/>
            <person name="Morien E."/>
            <person name="Nambeesan S."/>
            <person name="Nguyen T."/>
            <person name="Pegot-Espagnet P."/>
            <person name="Pouilly N."/>
            <person name="Raftis F."/>
            <person name="Sallet E."/>
            <person name="Schiex T."/>
            <person name="Thomas J."/>
            <person name="Vandecasteele C."/>
            <person name="Vares D."/>
            <person name="Vear F."/>
            <person name="Vautrin S."/>
            <person name="Crespi M."/>
            <person name="Mangin B."/>
            <person name="Burke J.M."/>
            <person name="Salse J."/>
            <person name="Munos S."/>
            <person name="Vincourt P."/>
            <person name="Rieseberg L.H."/>
            <person name="Langlade N.B."/>
        </authorList>
    </citation>
    <scope>NUCLEOTIDE SEQUENCE</scope>
    <source>
        <tissue evidence="15">Leaves</tissue>
    </source>
</reference>
<dbReference type="GO" id="GO:0061630">
    <property type="term" value="F:ubiquitin protein ligase activity"/>
    <property type="evidence" value="ECO:0007669"/>
    <property type="project" value="UniProtKB-EC"/>
</dbReference>
<feature type="transmembrane region" description="Helical" evidence="13">
    <location>
        <begin position="62"/>
        <end position="84"/>
    </location>
</feature>
<evidence type="ECO:0000256" key="2">
    <source>
        <dbReference type="ARBA" id="ARBA00004141"/>
    </source>
</evidence>
<dbReference type="Gramene" id="mRNA:HanXRQr2_Chr16g0770441">
    <property type="protein sequence ID" value="mRNA:HanXRQr2_Chr16g0770441"/>
    <property type="gene ID" value="HanXRQr2_Chr16g0770441"/>
</dbReference>
<evidence type="ECO:0000256" key="5">
    <source>
        <dbReference type="ARBA" id="ARBA00022692"/>
    </source>
</evidence>
<evidence type="ECO:0000256" key="8">
    <source>
        <dbReference type="ARBA" id="ARBA00022786"/>
    </source>
</evidence>
<keyword evidence="10 13" id="KW-1133">Transmembrane helix</keyword>
<organism evidence="15 16">
    <name type="scientific">Helianthus annuus</name>
    <name type="common">Common sunflower</name>
    <dbReference type="NCBI Taxonomy" id="4232"/>
    <lineage>
        <taxon>Eukaryota</taxon>
        <taxon>Viridiplantae</taxon>
        <taxon>Streptophyta</taxon>
        <taxon>Embryophyta</taxon>
        <taxon>Tracheophyta</taxon>
        <taxon>Spermatophyta</taxon>
        <taxon>Magnoliopsida</taxon>
        <taxon>eudicotyledons</taxon>
        <taxon>Gunneridae</taxon>
        <taxon>Pentapetalae</taxon>
        <taxon>asterids</taxon>
        <taxon>campanulids</taxon>
        <taxon>Asterales</taxon>
        <taxon>Asteraceae</taxon>
        <taxon>Asteroideae</taxon>
        <taxon>Heliantheae alliance</taxon>
        <taxon>Heliantheae</taxon>
        <taxon>Helianthus</taxon>
    </lineage>
</organism>
<evidence type="ECO:0000256" key="4">
    <source>
        <dbReference type="ARBA" id="ARBA00022679"/>
    </source>
</evidence>
<comment type="subcellular location">
    <subcellularLocation>
        <location evidence="2">Membrane</location>
        <topology evidence="2">Multi-pass membrane protein</topology>
    </subcellularLocation>
</comment>
<evidence type="ECO:0000256" key="13">
    <source>
        <dbReference type="SAM" id="Phobius"/>
    </source>
</evidence>
<feature type="transmembrane region" description="Helical" evidence="13">
    <location>
        <begin position="37"/>
        <end position="55"/>
    </location>
</feature>
<dbReference type="PANTHER" id="PTHR45977">
    <property type="entry name" value="TARGET OF ERK KINASE MPK-1"/>
    <property type="match status" value="1"/>
</dbReference>
<dbReference type="SUPFAM" id="SSF57850">
    <property type="entry name" value="RING/U-box"/>
    <property type="match status" value="1"/>
</dbReference>
<evidence type="ECO:0000313" key="16">
    <source>
        <dbReference type="Proteomes" id="UP000215914"/>
    </source>
</evidence>
<evidence type="ECO:0000259" key="14">
    <source>
        <dbReference type="PROSITE" id="PS50089"/>
    </source>
</evidence>
<sequence length="191" mass="22064">MVFYILTRKCELLTTVIYSMWWALGFGWMLFTYDHHGTPLLFWLTLAFLATDVFFLALRIILYIFLSAAFCFCLPCIIVFMHYINSQERASEAEISSLPKYRYEVSNGDVGQPDNRACRMIPMGTNGQDFSTERVLRIENADCCICLCQYEDGEQLLLLPCDHHFHSTCIVKWLMLKATCPLCKVLVAPNE</sequence>
<evidence type="ECO:0000256" key="7">
    <source>
        <dbReference type="ARBA" id="ARBA00022771"/>
    </source>
</evidence>
<keyword evidence="4" id="KW-0808">Transferase</keyword>
<feature type="transmembrane region" description="Helical" evidence="13">
    <location>
        <begin position="12"/>
        <end position="31"/>
    </location>
</feature>
<evidence type="ECO:0000256" key="10">
    <source>
        <dbReference type="ARBA" id="ARBA00022989"/>
    </source>
</evidence>
<dbReference type="GO" id="GO:0008270">
    <property type="term" value="F:zinc ion binding"/>
    <property type="evidence" value="ECO:0007669"/>
    <property type="project" value="UniProtKB-KW"/>
</dbReference>
<accession>A0A9K3DUQ0</accession>
<gene>
    <name evidence="15" type="ORF">HanXRQr2_Chr16g0770441</name>
</gene>
<evidence type="ECO:0000256" key="12">
    <source>
        <dbReference type="PROSITE-ProRule" id="PRU00175"/>
    </source>
</evidence>
<dbReference type="PROSITE" id="PS50089">
    <property type="entry name" value="ZF_RING_2"/>
    <property type="match status" value="1"/>
</dbReference>
<dbReference type="SMART" id="SM00184">
    <property type="entry name" value="RING"/>
    <property type="match status" value="1"/>
</dbReference>
<protein>
    <recommendedName>
        <fullName evidence="3">RING-type E3 ubiquitin transferase</fullName>
        <ecNumber evidence="3">2.3.2.27</ecNumber>
    </recommendedName>
</protein>
<evidence type="ECO:0000313" key="15">
    <source>
        <dbReference type="EMBL" id="KAF5761902.1"/>
    </source>
</evidence>
<dbReference type="PANTHER" id="PTHR45977:SF53">
    <property type="entry name" value="ZINC FINGER, RING_FYVE_PHD-TYPE-RELATED"/>
    <property type="match status" value="1"/>
</dbReference>
<dbReference type="Gene3D" id="3.30.40.10">
    <property type="entry name" value="Zinc/RING finger domain, C3HC4 (zinc finger)"/>
    <property type="match status" value="1"/>
</dbReference>
<keyword evidence="11 13" id="KW-0472">Membrane</keyword>
<dbReference type="InterPro" id="IPR001841">
    <property type="entry name" value="Znf_RING"/>
</dbReference>
<evidence type="ECO:0000256" key="1">
    <source>
        <dbReference type="ARBA" id="ARBA00000900"/>
    </source>
</evidence>
<dbReference type="Proteomes" id="UP000215914">
    <property type="component" value="Unassembled WGS sequence"/>
</dbReference>
<comment type="caution">
    <text evidence="15">The sequence shown here is derived from an EMBL/GenBank/DDBJ whole genome shotgun (WGS) entry which is preliminary data.</text>
</comment>
<evidence type="ECO:0000256" key="3">
    <source>
        <dbReference type="ARBA" id="ARBA00012483"/>
    </source>
</evidence>
<reference evidence="15" key="2">
    <citation type="submission" date="2020-06" db="EMBL/GenBank/DDBJ databases">
        <title>Helianthus annuus Genome sequencing and assembly Release 2.</title>
        <authorList>
            <person name="Gouzy J."/>
            <person name="Langlade N."/>
            <person name="Munos S."/>
        </authorList>
    </citation>
    <scope>NUCLEOTIDE SEQUENCE</scope>
    <source>
        <tissue evidence="15">Leaves</tissue>
    </source>
</reference>
<feature type="domain" description="RING-type" evidence="14">
    <location>
        <begin position="143"/>
        <end position="184"/>
    </location>
</feature>
<name>A0A9K3DUQ0_HELAN</name>
<evidence type="ECO:0000256" key="11">
    <source>
        <dbReference type="ARBA" id="ARBA00023136"/>
    </source>
</evidence>
<evidence type="ECO:0000256" key="6">
    <source>
        <dbReference type="ARBA" id="ARBA00022723"/>
    </source>
</evidence>
<comment type="catalytic activity">
    <reaction evidence="1">
        <text>S-ubiquitinyl-[E2 ubiquitin-conjugating enzyme]-L-cysteine + [acceptor protein]-L-lysine = [E2 ubiquitin-conjugating enzyme]-L-cysteine + N(6)-ubiquitinyl-[acceptor protein]-L-lysine.</text>
        <dbReference type="EC" id="2.3.2.27"/>
    </reaction>
</comment>
<keyword evidence="7 12" id="KW-0863">Zinc-finger</keyword>
<keyword evidence="5 13" id="KW-0812">Transmembrane</keyword>
<dbReference type="Pfam" id="PF13639">
    <property type="entry name" value="zf-RING_2"/>
    <property type="match status" value="1"/>
</dbReference>
<evidence type="ECO:0000256" key="9">
    <source>
        <dbReference type="ARBA" id="ARBA00022833"/>
    </source>
</evidence>
<dbReference type="AlphaFoldDB" id="A0A9K3DUQ0"/>
<keyword evidence="9" id="KW-0862">Zinc</keyword>
<keyword evidence="6" id="KW-0479">Metal-binding</keyword>
<proteinExistence type="predicted"/>
<dbReference type="EC" id="2.3.2.27" evidence="3"/>
<dbReference type="InterPro" id="IPR013083">
    <property type="entry name" value="Znf_RING/FYVE/PHD"/>
</dbReference>
<dbReference type="EMBL" id="MNCJ02000331">
    <property type="protein sequence ID" value="KAF5761902.1"/>
    <property type="molecule type" value="Genomic_DNA"/>
</dbReference>
<dbReference type="GO" id="GO:0016020">
    <property type="term" value="C:membrane"/>
    <property type="evidence" value="ECO:0007669"/>
    <property type="project" value="UniProtKB-SubCell"/>
</dbReference>
<keyword evidence="8" id="KW-0833">Ubl conjugation pathway</keyword>
<keyword evidence="16" id="KW-1185">Reference proteome</keyword>